<proteinExistence type="predicted"/>
<keyword evidence="1" id="KW-0472">Membrane</keyword>
<evidence type="ECO:0000313" key="3">
    <source>
        <dbReference type="Proteomes" id="UP001187315"/>
    </source>
</evidence>
<sequence length="224" mass="24622">MEVAMLSCNTTAIKDWSFFLSHILPLVNRSAGLVHRGVVTVALEPASRAPPDSNHTEHVYQYSYSEGDVLVHGGREPPDREPIPLPKAVLYLLMAALVVVLVAYAIVGHLVKDLLHEFVEWVFGPRSANRRSKSDVSCITAGGNQMNELPRLLDTNYAAQNHSGCSSAVKPEELVVNIDEPLHLPAPPHTAQGSRSHTLRHFDLILHRKDGGSESEEGKFTARK</sequence>
<keyword evidence="3" id="KW-1185">Reference proteome</keyword>
<evidence type="ECO:0000256" key="1">
    <source>
        <dbReference type="SAM" id="Phobius"/>
    </source>
</evidence>
<comment type="caution">
    <text evidence="2">The sequence shown here is derived from an EMBL/GenBank/DDBJ whole genome shotgun (WGS) entry which is preliminary data.</text>
</comment>
<organism evidence="2 3">
    <name type="scientific">Tachysurus vachellii</name>
    <name type="common">Darkbarbel catfish</name>
    <name type="synonym">Pelteobagrus vachellii</name>
    <dbReference type="NCBI Taxonomy" id="175792"/>
    <lineage>
        <taxon>Eukaryota</taxon>
        <taxon>Metazoa</taxon>
        <taxon>Chordata</taxon>
        <taxon>Craniata</taxon>
        <taxon>Vertebrata</taxon>
        <taxon>Euteleostomi</taxon>
        <taxon>Actinopterygii</taxon>
        <taxon>Neopterygii</taxon>
        <taxon>Teleostei</taxon>
        <taxon>Ostariophysi</taxon>
        <taxon>Siluriformes</taxon>
        <taxon>Bagridae</taxon>
        <taxon>Tachysurus</taxon>
    </lineage>
</organism>
<dbReference type="EMBL" id="JAVHJS010000020">
    <property type="protein sequence ID" value="KAK2824853.1"/>
    <property type="molecule type" value="Genomic_DNA"/>
</dbReference>
<feature type="transmembrane region" description="Helical" evidence="1">
    <location>
        <begin position="88"/>
        <end position="107"/>
    </location>
</feature>
<name>A0AA88S9Z2_TACVA</name>
<keyword evidence="1" id="KW-1133">Transmembrane helix</keyword>
<reference evidence="2" key="1">
    <citation type="submission" date="2023-08" db="EMBL/GenBank/DDBJ databases">
        <title>Pelteobagrus vachellii genome.</title>
        <authorList>
            <person name="Liu H."/>
        </authorList>
    </citation>
    <scope>NUCLEOTIDE SEQUENCE</scope>
    <source>
        <strain evidence="2">PRFRI_2022a</strain>
        <tissue evidence="2">Muscle</tissue>
    </source>
</reference>
<dbReference type="Proteomes" id="UP001187315">
    <property type="component" value="Unassembled WGS sequence"/>
</dbReference>
<protein>
    <submittedName>
        <fullName evidence="2">Uncharacterized protein</fullName>
    </submittedName>
</protein>
<accession>A0AA88S9Z2</accession>
<gene>
    <name evidence="2" type="ORF">Q7C36_018780</name>
</gene>
<dbReference type="AlphaFoldDB" id="A0AA88S9Z2"/>
<keyword evidence="1" id="KW-0812">Transmembrane</keyword>
<evidence type="ECO:0000313" key="2">
    <source>
        <dbReference type="EMBL" id="KAK2824853.1"/>
    </source>
</evidence>